<name>A0A2P2NRY9_RHIMU</name>
<protein>
    <submittedName>
        <fullName evidence="1">Uncharacterized protein</fullName>
    </submittedName>
</protein>
<dbReference type="EMBL" id="GGEC01064749">
    <property type="protein sequence ID" value="MBX45233.1"/>
    <property type="molecule type" value="Transcribed_RNA"/>
</dbReference>
<proteinExistence type="predicted"/>
<sequence>MKSSIKPQLITSLYTSTKVNKMTNSFLH</sequence>
<reference evidence="1" key="1">
    <citation type="submission" date="2018-02" db="EMBL/GenBank/DDBJ databases">
        <title>Rhizophora mucronata_Transcriptome.</title>
        <authorList>
            <person name="Meera S.P."/>
            <person name="Sreeshan A."/>
            <person name="Augustine A."/>
        </authorList>
    </citation>
    <scope>NUCLEOTIDE SEQUENCE</scope>
    <source>
        <tissue evidence="1">Leaf</tissue>
    </source>
</reference>
<accession>A0A2P2NRY9</accession>
<dbReference type="AlphaFoldDB" id="A0A2P2NRY9"/>
<organism evidence="1">
    <name type="scientific">Rhizophora mucronata</name>
    <name type="common">Asiatic mangrove</name>
    <dbReference type="NCBI Taxonomy" id="61149"/>
    <lineage>
        <taxon>Eukaryota</taxon>
        <taxon>Viridiplantae</taxon>
        <taxon>Streptophyta</taxon>
        <taxon>Embryophyta</taxon>
        <taxon>Tracheophyta</taxon>
        <taxon>Spermatophyta</taxon>
        <taxon>Magnoliopsida</taxon>
        <taxon>eudicotyledons</taxon>
        <taxon>Gunneridae</taxon>
        <taxon>Pentapetalae</taxon>
        <taxon>rosids</taxon>
        <taxon>fabids</taxon>
        <taxon>Malpighiales</taxon>
        <taxon>Rhizophoraceae</taxon>
        <taxon>Rhizophora</taxon>
    </lineage>
</organism>
<evidence type="ECO:0000313" key="1">
    <source>
        <dbReference type="EMBL" id="MBX45233.1"/>
    </source>
</evidence>